<evidence type="ECO:0000256" key="4">
    <source>
        <dbReference type="ARBA" id="ARBA00022833"/>
    </source>
</evidence>
<dbReference type="GO" id="GO:0008270">
    <property type="term" value="F:zinc ion binding"/>
    <property type="evidence" value="ECO:0007669"/>
    <property type="project" value="UniProtKB-KW"/>
</dbReference>
<keyword evidence="3 5" id="KW-0863">Zinc-finger</keyword>
<reference evidence="8 9" key="1">
    <citation type="submission" date="2020-08" db="EMBL/GenBank/DDBJ databases">
        <authorList>
            <person name="Hejnol A."/>
        </authorList>
    </citation>
    <scope>NUCLEOTIDE SEQUENCE [LARGE SCALE GENOMIC DNA]</scope>
</reference>
<dbReference type="OrthoDB" id="250836at2759"/>
<keyword evidence="1 5" id="KW-0479">Metal-binding</keyword>
<feature type="zinc finger region" description="C3H1-type" evidence="5">
    <location>
        <begin position="98"/>
        <end position="125"/>
    </location>
</feature>
<evidence type="ECO:0000259" key="7">
    <source>
        <dbReference type="PROSITE" id="PS50103"/>
    </source>
</evidence>
<dbReference type="PANTHER" id="PTHR12675:SF6">
    <property type="entry name" value="ZINC FINGER CCCH DOMAIN-CONTAINING PROTEIN 10"/>
    <property type="match status" value="1"/>
</dbReference>
<organism evidence="8 9">
    <name type="scientific">Dimorphilus gyrociliatus</name>
    <dbReference type="NCBI Taxonomy" id="2664684"/>
    <lineage>
        <taxon>Eukaryota</taxon>
        <taxon>Metazoa</taxon>
        <taxon>Spiralia</taxon>
        <taxon>Lophotrochozoa</taxon>
        <taxon>Annelida</taxon>
        <taxon>Polychaeta</taxon>
        <taxon>Polychaeta incertae sedis</taxon>
        <taxon>Dinophilidae</taxon>
        <taxon>Dimorphilus</taxon>
    </lineage>
</organism>
<evidence type="ECO:0000256" key="5">
    <source>
        <dbReference type="PROSITE-ProRule" id="PRU00723"/>
    </source>
</evidence>
<gene>
    <name evidence="8" type="ORF">DGYR_LOCUS428</name>
</gene>
<dbReference type="GO" id="GO:0043484">
    <property type="term" value="P:regulation of RNA splicing"/>
    <property type="evidence" value="ECO:0007669"/>
    <property type="project" value="TreeGrafter"/>
</dbReference>
<dbReference type="Gene3D" id="3.30.1370.210">
    <property type="match status" value="2"/>
</dbReference>
<dbReference type="GO" id="GO:0003723">
    <property type="term" value="F:RNA binding"/>
    <property type="evidence" value="ECO:0007669"/>
    <property type="project" value="TreeGrafter"/>
</dbReference>
<dbReference type="InterPro" id="IPR000571">
    <property type="entry name" value="Znf_CCCH"/>
</dbReference>
<evidence type="ECO:0000256" key="1">
    <source>
        <dbReference type="ARBA" id="ARBA00022723"/>
    </source>
</evidence>
<accession>A0A7I8V4G3</accession>
<keyword evidence="2" id="KW-0677">Repeat</keyword>
<feature type="zinc finger region" description="C3H1-type" evidence="5">
    <location>
        <begin position="51"/>
        <end position="78"/>
    </location>
</feature>
<keyword evidence="6" id="KW-0175">Coiled coil</keyword>
<evidence type="ECO:0000313" key="9">
    <source>
        <dbReference type="Proteomes" id="UP000549394"/>
    </source>
</evidence>
<dbReference type="Pfam" id="PF14608">
    <property type="entry name" value="zf-CCCH_2"/>
    <property type="match status" value="2"/>
</dbReference>
<proteinExistence type="predicted"/>
<protein>
    <recommendedName>
        <fullName evidence="7">C3H1-type domain-containing protein</fullName>
    </recommendedName>
</protein>
<evidence type="ECO:0000256" key="3">
    <source>
        <dbReference type="ARBA" id="ARBA00022771"/>
    </source>
</evidence>
<name>A0A7I8V4G3_9ANNE</name>
<dbReference type="AlphaFoldDB" id="A0A7I8V4G3"/>
<dbReference type="Pfam" id="PF00642">
    <property type="entry name" value="zf-CCCH"/>
    <property type="match status" value="1"/>
</dbReference>
<dbReference type="SMART" id="SM00356">
    <property type="entry name" value="ZnF_C3H1"/>
    <property type="match status" value="3"/>
</dbReference>
<dbReference type="EMBL" id="CAJFCJ010000001">
    <property type="protein sequence ID" value="CAD5111094.1"/>
    <property type="molecule type" value="Genomic_DNA"/>
</dbReference>
<evidence type="ECO:0000256" key="6">
    <source>
        <dbReference type="SAM" id="Coils"/>
    </source>
</evidence>
<evidence type="ECO:0000313" key="8">
    <source>
        <dbReference type="EMBL" id="CAD5111094.1"/>
    </source>
</evidence>
<feature type="coiled-coil region" evidence="6">
    <location>
        <begin position="134"/>
        <end position="197"/>
    </location>
</feature>
<keyword evidence="4 5" id="KW-0862">Zinc</keyword>
<feature type="domain" description="C3H1-type" evidence="7">
    <location>
        <begin position="14"/>
        <end position="41"/>
    </location>
</feature>
<dbReference type="PANTHER" id="PTHR12675">
    <property type="entry name" value="MUSCLEBLIND-LIKE PROTEIN"/>
    <property type="match status" value="1"/>
</dbReference>
<dbReference type="Proteomes" id="UP000549394">
    <property type="component" value="Unassembled WGS sequence"/>
</dbReference>
<evidence type="ECO:0000256" key="2">
    <source>
        <dbReference type="ARBA" id="ARBA00022737"/>
    </source>
</evidence>
<feature type="domain" description="C3H1-type" evidence="7">
    <location>
        <begin position="98"/>
        <end position="125"/>
    </location>
</feature>
<feature type="domain" description="C3H1-type" evidence="7">
    <location>
        <begin position="51"/>
        <end position="78"/>
    </location>
</feature>
<dbReference type="PROSITE" id="PS50103">
    <property type="entry name" value="ZF_C3H1"/>
    <property type="match status" value="3"/>
</dbReference>
<sequence>MNVDSSKLCESSNSCNDDICRDYLRNVCRRGSKCKFRHLNGIDNEAGKMDGREVQFCHDFQNIGICRRSSCRFLHCSREEEEKFKITGKLPAHINSPPGSPPICKDYLKGECHRASRCKFRHLTVNEYESEINKNQSLIALDFLEDDLQAAKRRRLEVDAEWRASLEEENMLLRRRVSELKKQVSDLTAVNDLLLDQNARYRTAQAGLANTMKAQPPTVQTCIQTVVSPTRALAPPVVSVSQVLTPTVTPAPAILRAAAAQPTLVQTAPPAAPPPLSHATVLPPRPPLEAPPPAIAGPPGPSISTSLSTPLLSYPIMSHSVVPNSNLG</sequence>
<keyword evidence="9" id="KW-1185">Reference proteome</keyword>
<comment type="caution">
    <text evidence="8">The sequence shown here is derived from an EMBL/GenBank/DDBJ whole genome shotgun (WGS) entry which is preliminary data.</text>
</comment>
<feature type="zinc finger region" description="C3H1-type" evidence="5">
    <location>
        <begin position="14"/>
        <end position="41"/>
    </location>
</feature>